<dbReference type="EMBL" id="BMFT01000009">
    <property type="protein sequence ID" value="GGH40724.1"/>
    <property type="molecule type" value="Genomic_DNA"/>
</dbReference>
<reference evidence="2" key="1">
    <citation type="journal article" date="2019" name="Int. J. Syst. Evol. Microbiol.">
        <title>The Global Catalogue of Microorganisms (GCM) 10K type strain sequencing project: providing services to taxonomists for standard genome sequencing and annotation.</title>
        <authorList>
            <consortium name="The Broad Institute Genomics Platform"/>
            <consortium name="The Broad Institute Genome Sequencing Center for Infectious Disease"/>
            <person name="Wu L."/>
            <person name="Ma J."/>
        </authorList>
    </citation>
    <scope>NUCLEOTIDE SEQUENCE [LARGE SCALE GENOMIC DNA]</scope>
    <source>
        <strain evidence="2">CGMCC 1.12769</strain>
    </source>
</reference>
<protein>
    <recommendedName>
        <fullName evidence="3">Glycosyl hydrolase family 32</fullName>
    </recommendedName>
</protein>
<gene>
    <name evidence="1" type="ORF">GCM10008013_50350</name>
</gene>
<dbReference type="RefSeq" id="WP_188542659.1">
    <property type="nucleotide sequence ID" value="NZ_BMFT01000009.1"/>
</dbReference>
<evidence type="ECO:0008006" key="3">
    <source>
        <dbReference type="Google" id="ProtNLM"/>
    </source>
</evidence>
<evidence type="ECO:0000313" key="1">
    <source>
        <dbReference type="EMBL" id="GGH40724.1"/>
    </source>
</evidence>
<evidence type="ECO:0000313" key="2">
    <source>
        <dbReference type="Proteomes" id="UP000659344"/>
    </source>
</evidence>
<dbReference type="Proteomes" id="UP000659344">
    <property type="component" value="Unassembled WGS sequence"/>
</dbReference>
<dbReference type="InterPro" id="IPR036278">
    <property type="entry name" value="Sialidase_sf"/>
</dbReference>
<sequence length="371" mass="41819">MSLKKSSMISLILILLMVPLFPTQRVHAQTKLYTEQLLKVTDRVSNSKQGDIAYNGQFYLFFDYGGNLYKSFDGLKWEAQEPYSMIDGVQYDGANGLVRKLIFDGGQFVVLYNLGFATSQDGKIWERHVIPYTAKKEYEFQDLLFVNGTYYFLAQERDKNVNGLYFPGPNHILISSDLKSFQKAQFKNLEESLAGERPLDSLVTNGKIFLATGNTSAVSKDGKLWTGKNANFLGGYNGIWDGNRFLYAYQNSIFSTLDGSDTKELFSFKSANWNPKTKQYSVDGLQLYLNVIGFNGKEYLAAGNHYDWAIKERAQKETILIYSADGKKWEKITIPQGGTDFTGIVPTSFGFLLIGNNLWAVSTQPLVKSAE</sequence>
<dbReference type="SUPFAM" id="SSF50939">
    <property type="entry name" value="Sialidases"/>
    <property type="match status" value="1"/>
</dbReference>
<name>A0ABQ1YYD1_9BACL</name>
<proteinExistence type="predicted"/>
<accession>A0ABQ1YYD1</accession>
<keyword evidence="2" id="KW-1185">Reference proteome</keyword>
<comment type="caution">
    <text evidence="1">The sequence shown here is derived from an EMBL/GenBank/DDBJ whole genome shotgun (WGS) entry which is preliminary data.</text>
</comment>
<organism evidence="1 2">
    <name type="scientific">Paenibacillus segetis</name>
    <dbReference type="NCBI Taxonomy" id="1325360"/>
    <lineage>
        <taxon>Bacteria</taxon>
        <taxon>Bacillati</taxon>
        <taxon>Bacillota</taxon>
        <taxon>Bacilli</taxon>
        <taxon>Bacillales</taxon>
        <taxon>Paenibacillaceae</taxon>
        <taxon>Paenibacillus</taxon>
    </lineage>
</organism>